<accession>A0AAW1N7I9</accession>
<proteinExistence type="predicted"/>
<dbReference type="AlphaFoldDB" id="A0AAW1N7I9"/>
<gene>
    <name evidence="1" type="ORF">QE152_g1391</name>
</gene>
<organism evidence="1 2">
    <name type="scientific">Popillia japonica</name>
    <name type="common">Japanese beetle</name>
    <dbReference type="NCBI Taxonomy" id="7064"/>
    <lineage>
        <taxon>Eukaryota</taxon>
        <taxon>Metazoa</taxon>
        <taxon>Ecdysozoa</taxon>
        <taxon>Arthropoda</taxon>
        <taxon>Hexapoda</taxon>
        <taxon>Insecta</taxon>
        <taxon>Pterygota</taxon>
        <taxon>Neoptera</taxon>
        <taxon>Endopterygota</taxon>
        <taxon>Coleoptera</taxon>
        <taxon>Polyphaga</taxon>
        <taxon>Scarabaeiformia</taxon>
        <taxon>Scarabaeidae</taxon>
        <taxon>Rutelinae</taxon>
        <taxon>Popillia</taxon>
    </lineage>
</organism>
<evidence type="ECO:0000313" key="1">
    <source>
        <dbReference type="EMBL" id="KAK9754298.1"/>
    </source>
</evidence>
<sequence>MKDLNLHCNLFEKDHKDIAANEEDSTSDAADDKRVTAEGGFNALDVALRFAEECEEASPADVLVLKRLRSIAARKRCEKNAKQNCRTSYLLKIGF</sequence>
<dbReference type="Proteomes" id="UP001458880">
    <property type="component" value="Unassembled WGS sequence"/>
</dbReference>
<evidence type="ECO:0000313" key="2">
    <source>
        <dbReference type="Proteomes" id="UP001458880"/>
    </source>
</evidence>
<dbReference type="EMBL" id="JASPKY010000008">
    <property type="protein sequence ID" value="KAK9754298.1"/>
    <property type="molecule type" value="Genomic_DNA"/>
</dbReference>
<reference evidence="1 2" key="1">
    <citation type="journal article" date="2024" name="BMC Genomics">
        <title>De novo assembly and annotation of Popillia japonica's genome with initial clues to its potential as an invasive pest.</title>
        <authorList>
            <person name="Cucini C."/>
            <person name="Boschi S."/>
            <person name="Funari R."/>
            <person name="Cardaioli E."/>
            <person name="Iannotti N."/>
            <person name="Marturano G."/>
            <person name="Paoli F."/>
            <person name="Bruttini M."/>
            <person name="Carapelli A."/>
            <person name="Frati F."/>
            <person name="Nardi F."/>
        </authorList>
    </citation>
    <scope>NUCLEOTIDE SEQUENCE [LARGE SCALE GENOMIC DNA]</scope>
    <source>
        <strain evidence="1">DMR45628</strain>
    </source>
</reference>
<keyword evidence="2" id="KW-1185">Reference proteome</keyword>
<name>A0AAW1N7I9_POPJA</name>
<comment type="caution">
    <text evidence="1">The sequence shown here is derived from an EMBL/GenBank/DDBJ whole genome shotgun (WGS) entry which is preliminary data.</text>
</comment>
<protein>
    <submittedName>
        <fullName evidence="1">Uncharacterized protein</fullName>
    </submittedName>
</protein>